<proteinExistence type="predicted"/>
<gene>
    <name evidence="2" type="ORF">DYB36_005042</name>
</gene>
<name>A0A396ZX21_APHAT</name>
<dbReference type="Proteomes" id="UP000265427">
    <property type="component" value="Unassembled WGS sequence"/>
</dbReference>
<sequence>MGPPHRATTIISGFRATGLWPLSLEKMVGRIKLFQDGGVPEAHSVQATFERHAVMRKAILALPPQGNTRSTKDDRRGWKNSYLGAVARHRQVEGRTCRGHQAQAGLAQETRGKAKGQTGPKKAKRATGATSTDSSDYESPQSDEDDIVDSVVV</sequence>
<dbReference type="AlphaFoldDB" id="A0A396ZX21"/>
<organism evidence="2 3">
    <name type="scientific">Aphanomyces astaci</name>
    <name type="common">Crayfish plague agent</name>
    <dbReference type="NCBI Taxonomy" id="112090"/>
    <lineage>
        <taxon>Eukaryota</taxon>
        <taxon>Sar</taxon>
        <taxon>Stramenopiles</taxon>
        <taxon>Oomycota</taxon>
        <taxon>Saprolegniomycetes</taxon>
        <taxon>Saprolegniales</taxon>
        <taxon>Verrucalvaceae</taxon>
        <taxon>Aphanomyces</taxon>
    </lineage>
</organism>
<dbReference type="EMBL" id="QUSZ01009863">
    <property type="protein sequence ID" value="RHX98644.1"/>
    <property type="molecule type" value="Genomic_DNA"/>
</dbReference>
<evidence type="ECO:0000313" key="2">
    <source>
        <dbReference type="EMBL" id="RHX98644.1"/>
    </source>
</evidence>
<evidence type="ECO:0000313" key="3">
    <source>
        <dbReference type="Proteomes" id="UP000265427"/>
    </source>
</evidence>
<feature type="compositionally biased region" description="Acidic residues" evidence="1">
    <location>
        <begin position="141"/>
        <end position="153"/>
    </location>
</feature>
<protein>
    <submittedName>
        <fullName evidence="2">Uncharacterized protein</fullName>
    </submittedName>
</protein>
<accession>A0A396ZX21</accession>
<feature type="compositionally biased region" description="Polar residues" evidence="1">
    <location>
        <begin position="128"/>
        <end position="140"/>
    </location>
</feature>
<comment type="caution">
    <text evidence="2">The sequence shown here is derived from an EMBL/GenBank/DDBJ whole genome shotgun (WGS) entry which is preliminary data.</text>
</comment>
<feature type="region of interest" description="Disordered" evidence="1">
    <location>
        <begin position="61"/>
        <end position="153"/>
    </location>
</feature>
<reference evidence="2 3" key="1">
    <citation type="submission" date="2018-08" db="EMBL/GenBank/DDBJ databases">
        <title>Aphanomyces genome sequencing and annotation.</title>
        <authorList>
            <person name="Minardi D."/>
            <person name="Oidtmann B."/>
            <person name="Van Der Giezen M."/>
            <person name="Studholme D.J."/>
        </authorList>
    </citation>
    <scope>NUCLEOTIDE SEQUENCE [LARGE SCALE GENOMIC DNA]</scope>
    <source>
        <strain evidence="2 3">Kv</strain>
    </source>
</reference>
<evidence type="ECO:0000256" key="1">
    <source>
        <dbReference type="SAM" id="MobiDB-lite"/>
    </source>
</evidence>